<dbReference type="AlphaFoldDB" id="A0A8T0WXX6"/>
<evidence type="ECO:0000313" key="1">
    <source>
        <dbReference type="EMBL" id="KAG2649763.1"/>
    </source>
</evidence>
<sequence>MSSDALPCNSCSSLLAKNDDLNASLACLKSENDTLKSNASMPCNSCVALHSDLDKARDEVVLLKSNASLPCASCESLIAEIKELKLTHTTCVEQLEHARAEINEIKSLPSAMCSLKENGDALYGISKIDASPIICTTCIDLKSEVEALKRVRDDMIARLVEHKDMSARFEIEVDLLRTTFSKCI</sequence>
<proteinExistence type="predicted"/>
<accession>A0A8T0WXX6</accession>
<comment type="caution">
    <text evidence="1">The sequence shown here is derived from an EMBL/GenBank/DDBJ whole genome shotgun (WGS) entry which is preliminary data.</text>
</comment>
<keyword evidence="2" id="KW-1185">Reference proteome</keyword>
<dbReference type="EMBL" id="CM029038">
    <property type="protein sequence ID" value="KAG2649763.1"/>
    <property type="molecule type" value="Genomic_DNA"/>
</dbReference>
<evidence type="ECO:0000313" key="2">
    <source>
        <dbReference type="Proteomes" id="UP000823388"/>
    </source>
</evidence>
<name>A0A8T0WXX6_PANVG</name>
<protein>
    <submittedName>
        <fullName evidence="1">Uncharacterized protein</fullName>
    </submittedName>
</protein>
<gene>
    <name evidence="1" type="ORF">PVAP13_1NG130819</name>
</gene>
<organism evidence="1 2">
    <name type="scientific">Panicum virgatum</name>
    <name type="common">Blackwell switchgrass</name>
    <dbReference type="NCBI Taxonomy" id="38727"/>
    <lineage>
        <taxon>Eukaryota</taxon>
        <taxon>Viridiplantae</taxon>
        <taxon>Streptophyta</taxon>
        <taxon>Embryophyta</taxon>
        <taxon>Tracheophyta</taxon>
        <taxon>Spermatophyta</taxon>
        <taxon>Magnoliopsida</taxon>
        <taxon>Liliopsida</taxon>
        <taxon>Poales</taxon>
        <taxon>Poaceae</taxon>
        <taxon>PACMAD clade</taxon>
        <taxon>Panicoideae</taxon>
        <taxon>Panicodae</taxon>
        <taxon>Paniceae</taxon>
        <taxon>Panicinae</taxon>
        <taxon>Panicum</taxon>
        <taxon>Panicum sect. Hiantes</taxon>
    </lineage>
</organism>
<dbReference type="Proteomes" id="UP000823388">
    <property type="component" value="Chromosome 1N"/>
</dbReference>
<reference evidence="1 2" key="1">
    <citation type="submission" date="2020-05" db="EMBL/GenBank/DDBJ databases">
        <title>WGS assembly of Panicum virgatum.</title>
        <authorList>
            <person name="Lovell J.T."/>
            <person name="Jenkins J."/>
            <person name="Shu S."/>
            <person name="Juenger T.E."/>
            <person name="Schmutz J."/>
        </authorList>
    </citation>
    <scope>NUCLEOTIDE SEQUENCE [LARGE SCALE GENOMIC DNA]</scope>
    <source>
        <strain evidence="2">cv. AP13</strain>
    </source>
</reference>